<protein>
    <recommendedName>
        <fullName evidence="3">DUF4364 domain-containing protein</fullName>
    </recommendedName>
</protein>
<name>A0A1M5PJJ8_9FIRM</name>
<dbReference type="AlphaFoldDB" id="A0A1M5PJJ8"/>
<dbReference type="InterPro" id="IPR025374">
    <property type="entry name" value="DUF4364"/>
</dbReference>
<dbReference type="RefSeq" id="WP_072723325.1">
    <property type="nucleotide sequence ID" value="NZ_FQXH01000006.1"/>
</dbReference>
<dbReference type="Gene3D" id="1.10.10.10">
    <property type="entry name" value="Winged helix-like DNA-binding domain superfamily/Winged helix DNA-binding domain"/>
    <property type="match status" value="1"/>
</dbReference>
<dbReference type="STRING" id="1123350.SAMN02744040_00532"/>
<gene>
    <name evidence="1" type="ORF">SAMN02744040_00532</name>
</gene>
<reference evidence="2" key="1">
    <citation type="submission" date="2016-11" db="EMBL/GenBank/DDBJ databases">
        <authorList>
            <person name="Varghese N."/>
            <person name="Submissions S."/>
        </authorList>
    </citation>
    <scope>NUCLEOTIDE SEQUENCE [LARGE SCALE GENOMIC DNA]</scope>
    <source>
        <strain evidence="2">DSM 15285</strain>
    </source>
</reference>
<keyword evidence="2" id="KW-1185">Reference proteome</keyword>
<dbReference type="InterPro" id="IPR036388">
    <property type="entry name" value="WH-like_DNA-bd_sf"/>
</dbReference>
<evidence type="ECO:0000313" key="1">
    <source>
        <dbReference type="EMBL" id="SHH01962.1"/>
    </source>
</evidence>
<proteinExistence type="predicted"/>
<dbReference type="OrthoDB" id="9783597at2"/>
<dbReference type="EMBL" id="FQXH01000006">
    <property type="protein sequence ID" value="SHH01962.1"/>
    <property type="molecule type" value="Genomic_DNA"/>
</dbReference>
<organism evidence="1 2">
    <name type="scientific">Tepidibacter thalassicus DSM 15285</name>
    <dbReference type="NCBI Taxonomy" id="1123350"/>
    <lineage>
        <taxon>Bacteria</taxon>
        <taxon>Bacillati</taxon>
        <taxon>Bacillota</taxon>
        <taxon>Clostridia</taxon>
        <taxon>Peptostreptococcales</taxon>
        <taxon>Peptostreptococcaceae</taxon>
        <taxon>Tepidibacter</taxon>
    </lineage>
</organism>
<evidence type="ECO:0008006" key="3">
    <source>
        <dbReference type="Google" id="ProtNLM"/>
    </source>
</evidence>
<evidence type="ECO:0000313" key="2">
    <source>
        <dbReference type="Proteomes" id="UP000242520"/>
    </source>
</evidence>
<sequence length="176" mass="20655">MFQNTSEELAVNKLLLLYILNKIEIDLTNSQITQVVMENDLMNYFSLQQFLSELMQSNFLTTYKEDGKEYYSLTKKSIQALEYFMSRIPSDIKEKIDVYIFKNKEKVLKETQIKANFSKISENEFIVNLKVIENQTPLIHIDLNVASNKQAKLICENWKKNAPNIYGEIIQLLIKK</sequence>
<accession>A0A1M5PJJ8</accession>
<dbReference type="Pfam" id="PF14277">
    <property type="entry name" value="DUF4364"/>
    <property type="match status" value="1"/>
</dbReference>
<dbReference type="Proteomes" id="UP000242520">
    <property type="component" value="Unassembled WGS sequence"/>
</dbReference>